<evidence type="ECO:0000256" key="9">
    <source>
        <dbReference type="RuleBase" id="RU364020"/>
    </source>
</evidence>
<evidence type="ECO:0000256" key="3">
    <source>
        <dbReference type="ARBA" id="ARBA00022679"/>
    </source>
</evidence>
<keyword evidence="9" id="KW-0119">Carbohydrate metabolism</keyword>
<dbReference type="GO" id="GO:0000139">
    <property type="term" value="C:Golgi membrane"/>
    <property type="evidence" value="ECO:0007669"/>
    <property type="project" value="UniProtKB-SubCell"/>
</dbReference>
<evidence type="ECO:0000256" key="5">
    <source>
        <dbReference type="ARBA" id="ARBA00022989"/>
    </source>
</evidence>
<sequence length="209" mass="24686">CGSTTLLKILAQWHGINFERKQVVRQFQEIAPVSRIRESNLTKVSFVRHPWQRLISAYRDKYYNVSAMAKHRFDDMVGHNSTNFTSFLEHVVESGRRDLFNMNIHIRPQFIAMSFCQVSYDFIGRLETMESDVILFLQILGLPPDFIRTMAYERENCSTCSNGTKTYSEQHERVLSSIDSDLIRRVEQIYQYDFEAFNYAKFIPHSQYQ</sequence>
<evidence type="ECO:0000256" key="6">
    <source>
        <dbReference type="ARBA" id="ARBA00023034"/>
    </source>
</evidence>
<keyword evidence="8 9" id="KW-0325">Glycoprotein</keyword>
<reference evidence="10 11" key="1">
    <citation type="journal article" date="2018" name="Nat. Ecol. Evol.">
        <title>Genomic signatures of mitonuclear coevolution across populations of Tigriopus californicus.</title>
        <authorList>
            <person name="Barreto F.S."/>
            <person name="Watson E.T."/>
            <person name="Lima T.G."/>
            <person name="Willett C.S."/>
            <person name="Edmands S."/>
            <person name="Li W."/>
            <person name="Burton R.S."/>
        </authorList>
    </citation>
    <scope>NUCLEOTIDE SEQUENCE [LARGE SCALE GENOMIC DNA]</scope>
    <source>
        <strain evidence="10 11">San Diego</strain>
    </source>
</reference>
<dbReference type="PANTHER" id="PTHR12137">
    <property type="entry name" value="CARBOHYDRATE SULFOTRANSFERASE"/>
    <property type="match status" value="1"/>
</dbReference>
<keyword evidence="7" id="KW-0472">Membrane</keyword>
<evidence type="ECO:0000256" key="4">
    <source>
        <dbReference type="ARBA" id="ARBA00022692"/>
    </source>
</evidence>
<keyword evidence="4" id="KW-0812">Transmembrane</keyword>
<comment type="subcellular location">
    <subcellularLocation>
        <location evidence="1 9">Golgi apparatus membrane</location>
        <topology evidence="1 9">Single-pass type II membrane protein</topology>
    </subcellularLocation>
</comment>
<evidence type="ECO:0000313" key="11">
    <source>
        <dbReference type="Proteomes" id="UP000318571"/>
    </source>
</evidence>
<keyword evidence="11" id="KW-1185">Reference proteome</keyword>
<dbReference type="EC" id="2.8.2.-" evidence="9"/>
<gene>
    <name evidence="10" type="ORF">TCAL_02693</name>
</gene>
<dbReference type="EMBL" id="VCGU01000004">
    <property type="protein sequence ID" value="TRY76307.1"/>
    <property type="molecule type" value="Genomic_DNA"/>
</dbReference>
<dbReference type="InterPro" id="IPR005331">
    <property type="entry name" value="Sulfotransferase"/>
</dbReference>
<comment type="similarity">
    <text evidence="2 9">Belongs to the sulfotransferase 2 family.</text>
</comment>
<evidence type="ECO:0000313" key="10">
    <source>
        <dbReference type="EMBL" id="TRY76307.1"/>
    </source>
</evidence>
<dbReference type="Gene3D" id="3.40.50.300">
    <property type="entry name" value="P-loop containing nucleotide triphosphate hydrolases"/>
    <property type="match status" value="1"/>
</dbReference>
<proteinExistence type="inferred from homology"/>
<dbReference type="InterPro" id="IPR018011">
    <property type="entry name" value="Carb_sulfotrans_8-10"/>
</dbReference>
<evidence type="ECO:0000256" key="1">
    <source>
        <dbReference type="ARBA" id="ARBA00004323"/>
    </source>
</evidence>
<evidence type="ECO:0000256" key="8">
    <source>
        <dbReference type="ARBA" id="ARBA00023180"/>
    </source>
</evidence>
<keyword evidence="9" id="KW-0735">Signal-anchor</keyword>
<evidence type="ECO:0000256" key="2">
    <source>
        <dbReference type="ARBA" id="ARBA00006339"/>
    </source>
</evidence>
<dbReference type="PANTHER" id="PTHR12137:SF54">
    <property type="entry name" value="CARBOHYDRATE SULFOTRANSFERASE"/>
    <property type="match status" value="1"/>
</dbReference>
<evidence type="ECO:0000256" key="7">
    <source>
        <dbReference type="ARBA" id="ARBA00023136"/>
    </source>
</evidence>
<organism evidence="10 11">
    <name type="scientific">Tigriopus californicus</name>
    <name type="common">Marine copepod</name>
    <dbReference type="NCBI Taxonomy" id="6832"/>
    <lineage>
        <taxon>Eukaryota</taxon>
        <taxon>Metazoa</taxon>
        <taxon>Ecdysozoa</taxon>
        <taxon>Arthropoda</taxon>
        <taxon>Crustacea</taxon>
        <taxon>Multicrustacea</taxon>
        <taxon>Hexanauplia</taxon>
        <taxon>Copepoda</taxon>
        <taxon>Harpacticoida</taxon>
        <taxon>Harpacticidae</taxon>
        <taxon>Tigriopus</taxon>
    </lineage>
</organism>
<dbReference type="GO" id="GO:0016051">
    <property type="term" value="P:carbohydrate biosynthetic process"/>
    <property type="evidence" value="ECO:0007669"/>
    <property type="project" value="InterPro"/>
</dbReference>
<keyword evidence="6 9" id="KW-0333">Golgi apparatus</keyword>
<accession>A0A553PF41</accession>
<keyword evidence="5" id="KW-1133">Transmembrane helix</keyword>
<protein>
    <recommendedName>
        <fullName evidence="9">Carbohydrate sulfotransferase</fullName>
        <ecNumber evidence="9">2.8.2.-</ecNumber>
    </recommendedName>
</protein>
<comment type="caution">
    <text evidence="10">The sequence shown here is derived from an EMBL/GenBank/DDBJ whole genome shotgun (WGS) entry which is preliminary data.</text>
</comment>
<dbReference type="AlphaFoldDB" id="A0A553PF41"/>
<dbReference type="Pfam" id="PF03567">
    <property type="entry name" value="Sulfotransfer_2"/>
    <property type="match status" value="1"/>
</dbReference>
<keyword evidence="3 9" id="KW-0808">Transferase</keyword>
<dbReference type="InterPro" id="IPR027417">
    <property type="entry name" value="P-loop_NTPase"/>
</dbReference>
<dbReference type="STRING" id="6832.A0A553PF41"/>
<dbReference type="GO" id="GO:0008146">
    <property type="term" value="F:sulfotransferase activity"/>
    <property type="evidence" value="ECO:0007669"/>
    <property type="project" value="InterPro"/>
</dbReference>
<dbReference type="Proteomes" id="UP000318571">
    <property type="component" value="Chromosome 5"/>
</dbReference>
<feature type="non-terminal residue" evidence="10">
    <location>
        <position position="1"/>
    </location>
</feature>
<name>A0A553PF41_TIGCA</name>